<dbReference type="InParanoid" id="C4JN80"/>
<gene>
    <name evidence="2" type="ORF">UREG_04286</name>
</gene>
<sequence length="260" mass="30026">MEHPPSDTRPSMRRRSKLFNMRSATWIYPLMGIVYFLRHRFLWPLFHARLLPIALLSAFIYTLLFLFTYVPQVAFLAIFHGWVGAWINGAFLVLGEGAAIVALLFEAFFVDETQVDVFDAVLIEKGNKDLVGATRLLHPEAGDPVKMLGKLSTSAVYAPFSFRQILEFILLLPLNLVPVIGTPLFLVLTGYRGGPFHHWRYFQLRDFTKAERKEFISRRQMRYTITSVGSALWAADMERRRNILDERVNQVEAEYRDDPV</sequence>
<dbReference type="RefSeq" id="XP_002544769.1">
    <property type="nucleotide sequence ID" value="XM_002544723.1"/>
</dbReference>
<dbReference type="InterPro" id="IPR052786">
    <property type="entry name" value="Spore_wall_assembly"/>
</dbReference>
<dbReference type="PANTHER" id="PTHR34292:SF1">
    <property type="entry name" value="OUTER SPORE WALL PROTEIN RRT8"/>
    <property type="match status" value="1"/>
</dbReference>
<evidence type="ECO:0000256" key="1">
    <source>
        <dbReference type="SAM" id="Phobius"/>
    </source>
</evidence>
<protein>
    <submittedName>
        <fullName evidence="2">Uncharacterized protein</fullName>
    </submittedName>
</protein>
<dbReference type="GO" id="GO:0005619">
    <property type="term" value="C:ascospore wall"/>
    <property type="evidence" value="ECO:0007669"/>
    <property type="project" value="TreeGrafter"/>
</dbReference>
<feature type="transmembrane region" description="Helical" evidence="1">
    <location>
        <begin position="168"/>
        <end position="191"/>
    </location>
</feature>
<dbReference type="OMA" id="MRSATWI"/>
<name>C4JN80_UNCRE</name>
<dbReference type="VEuPathDB" id="FungiDB:UREG_04286"/>
<dbReference type="HOGENOM" id="CLU_062645_0_1_1"/>
<feature type="transmembrane region" description="Helical" evidence="1">
    <location>
        <begin position="50"/>
        <end position="70"/>
    </location>
</feature>
<keyword evidence="1" id="KW-0472">Membrane</keyword>
<dbReference type="GO" id="GO:0005811">
    <property type="term" value="C:lipid droplet"/>
    <property type="evidence" value="ECO:0007669"/>
    <property type="project" value="TreeGrafter"/>
</dbReference>
<dbReference type="eggNOG" id="ENOG502SH72">
    <property type="taxonomic scope" value="Eukaryota"/>
</dbReference>
<dbReference type="Proteomes" id="UP000002058">
    <property type="component" value="Unassembled WGS sequence"/>
</dbReference>
<dbReference type="KEGG" id="ure:UREG_04286"/>
<dbReference type="EMBL" id="CH476616">
    <property type="protein sequence ID" value="EEP79440.1"/>
    <property type="molecule type" value="Genomic_DNA"/>
</dbReference>
<dbReference type="AlphaFoldDB" id="C4JN80"/>
<keyword evidence="3" id="KW-1185">Reference proteome</keyword>
<evidence type="ECO:0000313" key="3">
    <source>
        <dbReference type="Proteomes" id="UP000002058"/>
    </source>
</evidence>
<dbReference type="GO" id="GO:0005628">
    <property type="term" value="C:prospore membrane"/>
    <property type="evidence" value="ECO:0007669"/>
    <property type="project" value="TreeGrafter"/>
</dbReference>
<dbReference type="OrthoDB" id="2107885at2759"/>
<feature type="transmembrane region" description="Helical" evidence="1">
    <location>
        <begin position="82"/>
        <end position="105"/>
    </location>
</feature>
<proteinExistence type="predicted"/>
<dbReference type="GeneID" id="8437135"/>
<keyword evidence="1" id="KW-1133">Transmembrane helix</keyword>
<dbReference type="FunCoup" id="C4JN80">
    <property type="interactions" value="67"/>
</dbReference>
<reference evidence="3" key="1">
    <citation type="journal article" date="2009" name="Genome Res.">
        <title>Comparative genomic analyses of the human fungal pathogens Coccidioides and their relatives.</title>
        <authorList>
            <person name="Sharpton T.J."/>
            <person name="Stajich J.E."/>
            <person name="Rounsley S.D."/>
            <person name="Gardner M.J."/>
            <person name="Wortman J.R."/>
            <person name="Jordar V.S."/>
            <person name="Maiti R."/>
            <person name="Kodira C.D."/>
            <person name="Neafsey D.E."/>
            <person name="Zeng Q."/>
            <person name="Hung C.-Y."/>
            <person name="McMahan C."/>
            <person name="Muszewska A."/>
            <person name="Grynberg M."/>
            <person name="Mandel M.A."/>
            <person name="Kellner E.M."/>
            <person name="Barker B.M."/>
            <person name="Galgiani J.N."/>
            <person name="Orbach M.J."/>
            <person name="Kirkland T.N."/>
            <person name="Cole G.T."/>
            <person name="Henn M.R."/>
            <person name="Birren B.W."/>
            <person name="Taylor J.W."/>
        </authorList>
    </citation>
    <scope>NUCLEOTIDE SEQUENCE [LARGE SCALE GENOMIC DNA]</scope>
    <source>
        <strain evidence="3">UAMH 1704</strain>
    </source>
</reference>
<dbReference type="STRING" id="336963.C4JN80"/>
<keyword evidence="1" id="KW-0812">Transmembrane</keyword>
<evidence type="ECO:0000313" key="2">
    <source>
        <dbReference type="EMBL" id="EEP79440.1"/>
    </source>
</evidence>
<feature type="transmembrane region" description="Helical" evidence="1">
    <location>
        <begin position="21"/>
        <end position="38"/>
    </location>
</feature>
<organism evidence="2 3">
    <name type="scientific">Uncinocarpus reesii (strain UAMH 1704)</name>
    <dbReference type="NCBI Taxonomy" id="336963"/>
    <lineage>
        <taxon>Eukaryota</taxon>
        <taxon>Fungi</taxon>
        <taxon>Dikarya</taxon>
        <taxon>Ascomycota</taxon>
        <taxon>Pezizomycotina</taxon>
        <taxon>Eurotiomycetes</taxon>
        <taxon>Eurotiomycetidae</taxon>
        <taxon>Onygenales</taxon>
        <taxon>Onygenaceae</taxon>
        <taxon>Uncinocarpus</taxon>
    </lineage>
</organism>
<accession>C4JN80</accession>
<dbReference type="PANTHER" id="PTHR34292">
    <property type="entry name" value="OUTER SPORE WALL PROTEIN LDS1"/>
    <property type="match status" value="1"/>
</dbReference>